<dbReference type="Proteomes" id="UP000544872">
    <property type="component" value="Unassembled WGS sequence"/>
</dbReference>
<keyword evidence="9" id="KW-1185">Reference proteome</keyword>
<dbReference type="Gene3D" id="3.40.250.10">
    <property type="entry name" value="Rhodanese-like domain"/>
    <property type="match status" value="2"/>
</dbReference>
<proteinExistence type="predicted"/>
<dbReference type="GO" id="GO:0004792">
    <property type="term" value="F:thiosulfate-cyanide sulfurtransferase activity"/>
    <property type="evidence" value="ECO:0007669"/>
    <property type="project" value="InterPro"/>
</dbReference>
<dbReference type="PANTHER" id="PTHR11364:SF27">
    <property type="entry name" value="SULFURTRANSFERASE"/>
    <property type="match status" value="1"/>
</dbReference>
<evidence type="ECO:0000256" key="4">
    <source>
        <dbReference type="ARBA" id="ARBA00022737"/>
    </source>
</evidence>
<evidence type="ECO:0000256" key="6">
    <source>
        <dbReference type="RuleBase" id="RU000507"/>
    </source>
</evidence>
<dbReference type="GO" id="GO:0016784">
    <property type="term" value="F:3-mercaptopyruvate sulfurtransferase activity"/>
    <property type="evidence" value="ECO:0007669"/>
    <property type="project" value="UniProtKB-EC"/>
</dbReference>
<evidence type="ECO:0000256" key="1">
    <source>
        <dbReference type="ARBA" id="ARBA00004496"/>
    </source>
</evidence>
<comment type="subcellular location">
    <subcellularLocation>
        <location evidence="1">Cytoplasm</location>
    </subcellularLocation>
</comment>
<dbReference type="PROSITE" id="PS00380">
    <property type="entry name" value="RHODANESE_1"/>
    <property type="match status" value="1"/>
</dbReference>
<feature type="domain" description="Rhodanese" evidence="7">
    <location>
        <begin position="21"/>
        <end position="139"/>
    </location>
</feature>
<dbReference type="FunFam" id="3.40.250.10:FF:000015">
    <property type="entry name" value="Sulfurtransferase"/>
    <property type="match status" value="1"/>
</dbReference>
<keyword evidence="4" id="KW-0677">Repeat</keyword>
<dbReference type="AlphaFoldDB" id="A0A7W9ZFQ1"/>
<evidence type="ECO:0000256" key="3">
    <source>
        <dbReference type="ARBA" id="ARBA00022679"/>
    </source>
</evidence>
<dbReference type="EMBL" id="JACIIX010000006">
    <property type="protein sequence ID" value="MBB6210623.1"/>
    <property type="molecule type" value="Genomic_DNA"/>
</dbReference>
<comment type="caution">
    <text evidence="8">The sequence shown here is derived from an EMBL/GenBank/DDBJ whole genome shotgun (WGS) entry which is preliminary data.</text>
</comment>
<dbReference type="InterPro" id="IPR036873">
    <property type="entry name" value="Rhodanese-like_dom_sf"/>
</dbReference>
<sequence>MTDYINPDALVSTQWLADRLQAPDVRVVDATYFMPILNRDARAEYTERHIPGAVFFDIDEIADTTSPYKHTMPSPEVFSSKVRKLGLGDGNHIVVYDANGGAAAAARVWWMFRYFGHRSVSVLNGGLGKWLAEGRPTDDMPPVPRDRHFTARVNTTLFRSAEDLLANITSRRDTVVDARAAARYRGDAPEPRATLQVGHIPGALNLPFADLLSPQDQTFLPATALRDKFTAAGIDLNAPLVASCGSGVTACVVALGAYLLGNSDVAVFDGSWAEWGMRTELPVETA</sequence>
<dbReference type="CDD" id="cd01448">
    <property type="entry name" value="TST_Repeat_1"/>
    <property type="match status" value="1"/>
</dbReference>
<dbReference type="SMART" id="SM00450">
    <property type="entry name" value="RHOD"/>
    <property type="match status" value="2"/>
</dbReference>
<dbReference type="GO" id="GO:0005737">
    <property type="term" value="C:cytoplasm"/>
    <property type="evidence" value="ECO:0007669"/>
    <property type="project" value="UniProtKB-SubCell"/>
</dbReference>
<keyword evidence="3 6" id="KW-0808">Transferase</keyword>
<keyword evidence="8" id="KW-0670">Pyruvate</keyword>
<reference evidence="8 9" key="1">
    <citation type="submission" date="2020-08" db="EMBL/GenBank/DDBJ databases">
        <title>Genomic Encyclopedia of Type Strains, Phase IV (KMG-IV): sequencing the most valuable type-strain genomes for metagenomic binning, comparative biology and taxonomic classification.</title>
        <authorList>
            <person name="Goeker M."/>
        </authorList>
    </citation>
    <scope>NUCLEOTIDE SEQUENCE [LARGE SCALE GENOMIC DNA]</scope>
    <source>
        <strain evidence="8 9">DSM 11590</strain>
    </source>
</reference>
<dbReference type="FunFam" id="3.40.250.10:FF:000001">
    <property type="entry name" value="Sulfurtransferase"/>
    <property type="match status" value="1"/>
</dbReference>
<gene>
    <name evidence="8" type="ORF">FHS48_002039</name>
</gene>
<dbReference type="InterPro" id="IPR045078">
    <property type="entry name" value="TST/MPST-like"/>
</dbReference>
<organism evidence="8 9">
    <name type="scientific">Novispirillum itersonii</name>
    <name type="common">Aquaspirillum itersonii</name>
    <dbReference type="NCBI Taxonomy" id="189"/>
    <lineage>
        <taxon>Bacteria</taxon>
        <taxon>Pseudomonadati</taxon>
        <taxon>Pseudomonadota</taxon>
        <taxon>Alphaproteobacteria</taxon>
        <taxon>Rhodospirillales</taxon>
        <taxon>Novispirillaceae</taxon>
        <taxon>Novispirillum</taxon>
    </lineage>
</organism>
<evidence type="ECO:0000256" key="5">
    <source>
        <dbReference type="ARBA" id="ARBA00051793"/>
    </source>
</evidence>
<accession>A0A7W9ZFQ1</accession>
<feature type="domain" description="Rhodanese" evidence="7">
    <location>
        <begin position="169"/>
        <end position="284"/>
    </location>
</feature>
<evidence type="ECO:0000259" key="7">
    <source>
        <dbReference type="PROSITE" id="PS50206"/>
    </source>
</evidence>
<name>A0A7W9ZFQ1_NOVIT</name>
<dbReference type="SUPFAM" id="SSF52821">
    <property type="entry name" value="Rhodanese/Cell cycle control phosphatase"/>
    <property type="match status" value="2"/>
</dbReference>
<dbReference type="PANTHER" id="PTHR11364">
    <property type="entry name" value="THIOSULFATE SULFERTANSFERASE"/>
    <property type="match status" value="1"/>
</dbReference>
<keyword evidence="2" id="KW-0963">Cytoplasm</keyword>
<dbReference type="CDD" id="cd01449">
    <property type="entry name" value="TST_Repeat_2"/>
    <property type="match status" value="1"/>
</dbReference>
<evidence type="ECO:0000313" key="9">
    <source>
        <dbReference type="Proteomes" id="UP000544872"/>
    </source>
</evidence>
<evidence type="ECO:0000313" key="8">
    <source>
        <dbReference type="EMBL" id="MBB6210623.1"/>
    </source>
</evidence>
<comment type="catalytic activity">
    <reaction evidence="5">
        <text>2-oxo-3-sulfanylpropanoate + [thioredoxin]-dithiol = [thioredoxin]-disulfide + hydrogen sulfide + pyruvate + H(+)</text>
        <dbReference type="Rhea" id="RHEA:21740"/>
        <dbReference type="Rhea" id="RHEA-COMP:10698"/>
        <dbReference type="Rhea" id="RHEA-COMP:10700"/>
        <dbReference type="ChEBI" id="CHEBI:15361"/>
        <dbReference type="ChEBI" id="CHEBI:15378"/>
        <dbReference type="ChEBI" id="CHEBI:29919"/>
        <dbReference type="ChEBI" id="CHEBI:29950"/>
        <dbReference type="ChEBI" id="CHEBI:50058"/>
        <dbReference type="ChEBI" id="CHEBI:57678"/>
        <dbReference type="EC" id="2.8.1.2"/>
    </reaction>
    <physiologicalReaction direction="left-to-right" evidence="5">
        <dbReference type="Rhea" id="RHEA:21741"/>
    </physiologicalReaction>
</comment>
<dbReference type="InterPro" id="IPR001307">
    <property type="entry name" value="Thiosulphate_STrfase_CS"/>
</dbReference>
<dbReference type="PROSITE" id="PS00683">
    <property type="entry name" value="RHODANESE_2"/>
    <property type="match status" value="1"/>
</dbReference>
<protein>
    <recommendedName>
        <fullName evidence="6">Sulfurtransferase</fullName>
    </recommendedName>
</protein>
<evidence type="ECO:0000256" key="2">
    <source>
        <dbReference type="ARBA" id="ARBA00022490"/>
    </source>
</evidence>
<dbReference type="NCBIfam" id="NF008557">
    <property type="entry name" value="PRK11493.1"/>
    <property type="match status" value="1"/>
</dbReference>
<dbReference type="RefSeq" id="WP_184263445.1">
    <property type="nucleotide sequence ID" value="NZ_JACIIX010000006.1"/>
</dbReference>
<dbReference type="InterPro" id="IPR001763">
    <property type="entry name" value="Rhodanese-like_dom"/>
</dbReference>
<dbReference type="Pfam" id="PF00581">
    <property type="entry name" value="Rhodanese"/>
    <property type="match status" value="2"/>
</dbReference>
<dbReference type="PROSITE" id="PS50206">
    <property type="entry name" value="RHODANESE_3"/>
    <property type="match status" value="2"/>
</dbReference>